<name>A0A5P8E7A9_9BACT</name>
<gene>
    <name evidence="3" type="ORF">C7Y71_007270</name>
</gene>
<accession>A0A5P8E7A9</accession>
<sequence>MNKINKTISQIWDDNYVVPIYQRNYAWGEEQITQLLQDIYDASKTEDSNYFIGSLVVMLRTDGIFEVIDGQQRLTTLHLICKKLGILNQSHLSYDSRPEVEDFFNNLFASKSCDEFLEDCSKRDTRKIYHLVEALDILENASLHTNAGHDDDTVVSLNSMDERVRNRMAEYLNNNVILVRIILPDDTDVAAYFEIMNNRGEQLQEHEIVKALMMKSLKKNQRQVFATIWDACSQMNIPIQRSLSSLRNNNDPIFGREYDNLCEDCIHKYSLSDSKEELLSIDDILETKSNMGFASNDDNPEETEYNAIIDFPNFLMLVFKTYDSNCQLNSNYLQETYNNLQRIDSMDFIGKMLKYRTVFDRFVVKTTGSEGDDEYIHWIMKKPYKDNKGSLRFRNTFSTANDEPDENEAENDVQKRIVKQLSMLQVTFRNKKYKNWLFDYLQFLCDSKIEDISAVKIIEFLDKWMLKFYNQLLKDTADSKVWAFESLGVDTPHFLFNFIDYLYWVESRNQKPEHHISYIDEVQDFDFKYYNSVEHHLPQSYENIDEVNIDNIGNLFLISRSGNSSLNDKAPKEKARIVQGLSPKRRIMYTMTQNSDGVWNRKSIEKHCEDIKELLKISSDILNIKV</sequence>
<feature type="domain" description="GmrSD restriction endonucleases C-terminal" evidence="2">
    <location>
        <begin position="519"/>
        <end position="611"/>
    </location>
</feature>
<reference evidence="3 4" key="1">
    <citation type="submission" date="2018-11" db="EMBL/GenBank/DDBJ databases">
        <authorList>
            <person name="Na S.W."/>
            <person name="Baik M."/>
        </authorList>
    </citation>
    <scope>NUCLEOTIDE SEQUENCE [LARGE SCALE GENOMIC DNA]</scope>
    <source>
        <strain evidence="3 4">E39</strain>
    </source>
</reference>
<evidence type="ECO:0000313" key="4">
    <source>
        <dbReference type="Proteomes" id="UP000249375"/>
    </source>
</evidence>
<feature type="domain" description="GmrSD restriction endonucleases N-terminal" evidence="1">
    <location>
        <begin position="9"/>
        <end position="213"/>
    </location>
</feature>
<protein>
    <submittedName>
        <fullName evidence="3">DUF262 domain-containing protein</fullName>
    </submittedName>
</protein>
<evidence type="ECO:0000259" key="1">
    <source>
        <dbReference type="Pfam" id="PF03235"/>
    </source>
</evidence>
<evidence type="ECO:0000313" key="3">
    <source>
        <dbReference type="EMBL" id="QFQ12834.1"/>
    </source>
</evidence>
<dbReference type="PANTHER" id="PTHR35149:SF1">
    <property type="entry name" value="DUF5655 DOMAIN-CONTAINING PROTEIN"/>
    <property type="match status" value="1"/>
</dbReference>
<dbReference type="KEGG" id="alq:C7Y71_007270"/>
<dbReference type="PANTHER" id="PTHR35149">
    <property type="entry name" value="SLL5132 PROTEIN"/>
    <property type="match status" value="1"/>
</dbReference>
<dbReference type="OrthoDB" id="9798761at2"/>
<proteinExistence type="predicted"/>
<dbReference type="InterPro" id="IPR011089">
    <property type="entry name" value="GmrSD_C"/>
</dbReference>
<dbReference type="Proteomes" id="UP000249375">
    <property type="component" value="Chromosome"/>
</dbReference>
<dbReference type="InterPro" id="IPR004919">
    <property type="entry name" value="GmrSD_N"/>
</dbReference>
<organism evidence="3 4">
    <name type="scientific">Pseudoprevotella muciniphila</name>
    <dbReference type="NCBI Taxonomy" id="2133944"/>
    <lineage>
        <taxon>Bacteria</taxon>
        <taxon>Pseudomonadati</taxon>
        <taxon>Bacteroidota</taxon>
        <taxon>Bacteroidia</taxon>
        <taxon>Bacteroidales</taxon>
        <taxon>Prevotellaceae</taxon>
        <taxon>Pseudoprevotella</taxon>
    </lineage>
</organism>
<dbReference type="RefSeq" id="WP_111898276.1">
    <property type="nucleotide sequence ID" value="NZ_CP033459.1"/>
</dbReference>
<dbReference type="EMBL" id="CP033459">
    <property type="protein sequence ID" value="QFQ12834.1"/>
    <property type="molecule type" value="Genomic_DNA"/>
</dbReference>
<dbReference type="Pfam" id="PF03235">
    <property type="entry name" value="GmrSD_N"/>
    <property type="match status" value="1"/>
</dbReference>
<dbReference type="AlphaFoldDB" id="A0A5P8E7A9"/>
<evidence type="ECO:0000259" key="2">
    <source>
        <dbReference type="Pfam" id="PF07510"/>
    </source>
</evidence>
<keyword evidence="4" id="KW-1185">Reference proteome</keyword>
<dbReference type="Pfam" id="PF07510">
    <property type="entry name" value="GmrSD_C"/>
    <property type="match status" value="1"/>
</dbReference>